<feature type="domain" description="C2H2-type" evidence="10">
    <location>
        <begin position="810"/>
        <end position="832"/>
    </location>
</feature>
<feature type="compositionally biased region" description="Polar residues" evidence="9">
    <location>
        <begin position="315"/>
        <end position="325"/>
    </location>
</feature>
<dbReference type="PROSITE" id="PS51915">
    <property type="entry name" value="ZAD"/>
    <property type="match status" value="1"/>
</dbReference>
<feature type="binding site" evidence="8">
    <location>
        <position position="14"/>
    </location>
    <ligand>
        <name>Zn(2+)</name>
        <dbReference type="ChEBI" id="CHEBI:29105"/>
    </ligand>
</feature>
<evidence type="ECO:0000256" key="2">
    <source>
        <dbReference type="ARBA" id="ARBA00022737"/>
    </source>
</evidence>
<comment type="caution">
    <text evidence="12">The sequence shown here is derived from an EMBL/GenBank/DDBJ whole genome shotgun (WGS) entry which is preliminary data.</text>
</comment>
<feature type="domain" description="C2H2-type" evidence="10">
    <location>
        <begin position="610"/>
        <end position="638"/>
    </location>
</feature>
<dbReference type="PANTHER" id="PTHR24388:SF104">
    <property type="entry name" value="AT-RICH BINDING PROTEIN-RELATED"/>
    <property type="match status" value="1"/>
</dbReference>
<dbReference type="EMBL" id="JAVRJZ010000007">
    <property type="protein sequence ID" value="KAK2719973.1"/>
    <property type="molecule type" value="Genomic_DNA"/>
</dbReference>
<evidence type="ECO:0000256" key="1">
    <source>
        <dbReference type="ARBA" id="ARBA00022723"/>
    </source>
</evidence>
<dbReference type="PANTHER" id="PTHR24388">
    <property type="entry name" value="ZINC FINGER PROTEIN"/>
    <property type="match status" value="1"/>
</dbReference>
<evidence type="ECO:0000256" key="8">
    <source>
        <dbReference type="PROSITE-ProRule" id="PRU01263"/>
    </source>
</evidence>
<dbReference type="GO" id="GO:0000981">
    <property type="term" value="F:DNA-binding transcription factor activity, RNA polymerase II-specific"/>
    <property type="evidence" value="ECO:0007669"/>
    <property type="project" value="TreeGrafter"/>
</dbReference>
<evidence type="ECO:0000256" key="3">
    <source>
        <dbReference type="ARBA" id="ARBA00022771"/>
    </source>
</evidence>
<keyword evidence="4 8" id="KW-0862">Zinc</keyword>
<feature type="domain" description="ZAD" evidence="11">
    <location>
        <begin position="9"/>
        <end position="92"/>
    </location>
</feature>
<evidence type="ECO:0000259" key="11">
    <source>
        <dbReference type="PROSITE" id="PS51915"/>
    </source>
</evidence>
<feature type="domain" description="C2H2-type" evidence="10">
    <location>
        <begin position="781"/>
        <end position="809"/>
    </location>
</feature>
<dbReference type="Pfam" id="PF13894">
    <property type="entry name" value="zf-C2H2_4"/>
    <property type="match status" value="1"/>
</dbReference>
<evidence type="ECO:0000256" key="4">
    <source>
        <dbReference type="ARBA" id="ARBA00022833"/>
    </source>
</evidence>
<feature type="compositionally biased region" description="Acidic residues" evidence="9">
    <location>
        <begin position="326"/>
        <end position="337"/>
    </location>
</feature>
<dbReference type="SUPFAM" id="SSF57667">
    <property type="entry name" value="beta-beta-alpha zinc fingers"/>
    <property type="match status" value="1"/>
</dbReference>
<dbReference type="PROSITE" id="PS00028">
    <property type="entry name" value="ZINC_FINGER_C2H2_1"/>
    <property type="match status" value="8"/>
</dbReference>
<feature type="compositionally biased region" description="Basic residues" evidence="9">
    <location>
        <begin position="256"/>
        <end position="265"/>
    </location>
</feature>
<organism evidence="12 13">
    <name type="scientific">Artemia franciscana</name>
    <name type="common">Brine shrimp</name>
    <name type="synonym">Artemia sanfranciscana</name>
    <dbReference type="NCBI Taxonomy" id="6661"/>
    <lineage>
        <taxon>Eukaryota</taxon>
        <taxon>Metazoa</taxon>
        <taxon>Ecdysozoa</taxon>
        <taxon>Arthropoda</taxon>
        <taxon>Crustacea</taxon>
        <taxon>Branchiopoda</taxon>
        <taxon>Anostraca</taxon>
        <taxon>Artemiidae</taxon>
        <taxon>Artemia</taxon>
    </lineage>
</organism>
<dbReference type="Pfam" id="PF12874">
    <property type="entry name" value="zf-met"/>
    <property type="match status" value="2"/>
</dbReference>
<keyword evidence="1 8" id="KW-0479">Metal-binding</keyword>
<evidence type="ECO:0000256" key="5">
    <source>
        <dbReference type="ARBA" id="ARBA00023242"/>
    </source>
</evidence>
<reference evidence="12" key="1">
    <citation type="submission" date="2023-07" db="EMBL/GenBank/DDBJ databases">
        <title>Chromosome-level genome assembly of Artemia franciscana.</title>
        <authorList>
            <person name="Jo E."/>
        </authorList>
    </citation>
    <scope>NUCLEOTIDE SEQUENCE</scope>
    <source>
        <tissue evidence="12">Whole body</tissue>
    </source>
</reference>
<dbReference type="Proteomes" id="UP001187531">
    <property type="component" value="Unassembled WGS sequence"/>
</dbReference>
<feature type="region of interest" description="Disordered" evidence="9">
    <location>
        <begin position="237"/>
        <end position="300"/>
    </location>
</feature>
<feature type="region of interest" description="Disordered" evidence="9">
    <location>
        <begin position="315"/>
        <end position="341"/>
    </location>
</feature>
<dbReference type="GO" id="GO:0005634">
    <property type="term" value="C:nucleus"/>
    <property type="evidence" value="ECO:0007669"/>
    <property type="project" value="InterPro"/>
</dbReference>
<dbReference type="Gene3D" id="3.40.1800.20">
    <property type="match status" value="1"/>
</dbReference>
<feature type="binding site" evidence="8">
    <location>
        <position position="65"/>
    </location>
    <ligand>
        <name>Zn(2+)</name>
        <dbReference type="ChEBI" id="CHEBI:29105"/>
    </ligand>
</feature>
<feature type="domain" description="C2H2-type" evidence="10">
    <location>
        <begin position="725"/>
        <end position="752"/>
    </location>
</feature>
<protein>
    <submittedName>
        <fullName evidence="12">Uncharacterized protein</fullName>
    </submittedName>
</protein>
<evidence type="ECO:0000313" key="12">
    <source>
        <dbReference type="EMBL" id="KAK2719973.1"/>
    </source>
</evidence>
<keyword evidence="2" id="KW-0677">Repeat</keyword>
<feature type="compositionally biased region" description="Basic and acidic residues" evidence="9">
    <location>
        <begin position="554"/>
        <end position="573"/>
    </location>
</feature>
<evidence type="ECO:0000256" key="9">
    <source>
        <dbReference type="SAM" id="MobiDB-lite"/>
    </source>
</evidence>
<gene>
    <name evidence="12" type="ORF">QYM36_004024</name>
</gene>
<keyword evidence="5" id="KW-0539">Nucleus</keyword>
<keyword evidence="13" id="KW-1185">Reference proteome</keyword>
<dbReference type="GO" id="GO:0000978">
    <property type="term" value="F:RNA polymerase II cis-regulatory region sequence-specific DNA binding"/>
    <property type="evidence" value="ECO:0007669"/>
    <property type="project" value="TreeGrafter"/>
</dbReference>
<dbReference type="GO" id="GO:0008270">
    <property type="term" value="F:zinc ion binding"/>
    <property type="evidence" value="ECO:0007669"/>
    <property type="project" value="UniProtKB-UniRule"/>
</dbReference>
<name>A0AA88I2Q1_ARTSF</name>
<dbReference type="Gene3D" id="3.30.160.60">
    <property type="entry name" value="Classic Zinc Finger"/>
    <property type="match status" value="3"/>
</dbReference>
<dbReference type="InterPro" id="IPR013087">
    <property type="entry name" value="Znf_C2H2_type"/>
</dbReference>
<evidence type="ECO:0000259" key="10">
    <source>
        <dbReference type="PROSITE" id="PS50157"/>
    </source>
</evidence>
<evidence type="ECO:0000313" key="13">
    <source>
        <dbReference type="Proteomes" id="UP001187531"/>
    </source>
</evidence>
<feature type="binding site" evidence="8">
    <location>
        <position position="11"/>
    </location>
    <ligand>
        <name>Zn(2+)</name>
        <dbReference type="ChEBI" id="CHEBI:29105"/>
    </ligand>
</feature>
<feature type="domain" description="C2H2-type" evidence="10">
    <location>
        <begin position="752"/>
        <end position="779"/>
    </location>
</feature>
<accession>A0AA88I2Q1</accession>
<keyword evidence="3 7" id="KW-0863">Zinc-finger</keyword>
<dbReference type="PROSITE" id="PS50157">
    <property type="entry name" value="ZINC_FINGER_C2H2_2"/>
    <property type="match status" value="5"/>
</dbReference>
<evidence type="ECO:0000256" key="6">
    <source>
        <dbReference type="ARBA" id="ARBA00037948"/>
    </source>
</evidence>
<evidence type="ECO:0000256" key="7">
    <source>
        <dbReference type="PROSITE-ProRule" id="PRU00042"/>
    </source>
</evidence>
<proteinExistence type="inferred from homology"/>
<dbReference type="AlphaFoldDB" id="A0AA88I2Q1"/>
<feature type="region of interest" description="Disordered" evidence="9">
    <location>
        <begin position="554"/>
        <end position="591"/>
    </location>
</feature>
<dbReference type="SMART" id="SM00355">
    <property type="entry name" value="ZnF_C2H2"/>
    <property type="match status" value="9"/>
</dbReference>
<dbReference type="InterPro" id="IPR036236">
    <property type="entry name" value="Znf_C2H2_sf"/>
</dbReference>
<comment type="similarity">
    <text evidence="6">Belongs to the snail C2H2-type zinc-finger protein family.</text>
</comment>
<dbReference type="InterPro" id="IPR012934">
    <property type="entry name" value="Znf_AD"/>
</dbReference>
<sequence length="876" mass="100270">METKIQPESICKLCCSFGDASSLYSIFDTLVALSEETSPEPILPLICDFFSVKISNDHDILQCICFDCISTIQQWKTYLNRCCEAQLTLPEDLRLRKKEDNSGVDHDTQTDSNKFNSVQVQTDNCNEHLKSNYAHAVKEQEIVNIQEASAETSVSDLNKKEALRVVNRPKPLSKRTMEEKHRYLNKEAGQSVKECSVKLDRLLTENSCQTGSCVQSLDTIKTKCVSKTVDVNAVKREEVDDSEESERDSTEMTEHQKRRAGRPKKISTSIDEDIRKPEVEPIISQRSKRTPKPKRIFDPSITDRRSKLKNIVLTLPNSGTKSPQSEEYEDGQAMDDNENPKEPERSFVFVATEDGGMELVPSEVTQESKSNVQSDAENTTTISINGEYDNEVEKVKIVKRRKVTAKEIPRGRTPRSGRLSDFPWMGHEFTMEFLESAIERDLDPDERAHLEDLIRRKRFRELWIQCFIGSIKGSIPLKRRACPECGEVIQSEIKAYEKHCKSHNVTPEFVCEVCGLDISSADDYYDHWEDHLSHYACRGCKIYFPTREERDAHKLSSDHIARQSSKRHGETPKRGISSARRKDIISPPPKRRLSKIKIETKKYIAEGMQVECPVCGLEFPSKGDLKDHTTLKHAKKGKVGGEEAFVPSILKSNRKLSSGINILKVVEDLEKINNYEVLNGQETLSDEEEESGGHSMCPVCHESFGNLRKLSLHLAEDHGRSKDLLYCEFCDVMFSSESDAKKHRKAHYTQSEFCKLCNQWFTTKKKLEKHMLSHLGEEEIYSCYLCDKSFAREEQLRSHEDLMHSDQARFECALCGEKFTKRKDCLVHIAEHGEFDNHAQFVQQISIIEEGLEDSNMDSDLFFGDDDEEYIFEDTN</sequence>
<dbReference type="InterPro" id="IPR050527">
    <property type="entry name" value="Snail/Krueppel_Znf"/>
</dbReference>
<feature type="binding site" evidence="8">
    <location>
        <position position="68"/>
    </location>
    <ligand>
        <name>Zn(2+)</name>
        <dbReference type="ChEBI" id="CHEBI:29105"/>
    </ligand>
</feature>